<feature type="domain" description="Glucosamine inositolphosphorylceramide transferase 1 N-terminal" evidence="4">
    <location>
        <begin position="46"/>
        <end position="275"/>
    </location>
</feature>
<proteinExistence type="predicted"/>
<sequence>MRFLKKKYLKFTSKKSEWKIATTFVDDLFKINTEIDFSIDNSIYEKARFVADPFLVKKDNEIYIFYEIRDKNGIIGVSKLEENSWKFLGVVLNEPFHLSYPRIYKIDNEFFMIPESNAINEVRIYKAINFPYKWEYYKTLLKGKKFTDPTIIKWEDYYYMFVMEGWSLEIYYSKDFFGEYLPHPKNPFYKNNQKLSRPAGDFIIKNKTIYRPIQDCHKYYGEQVYLMKVEKLSPSEFKEKKYKLFLKPSNKKWNIRKVHHFSFVPYNDKYLIALMGKVMSRVAFVVNKKQKRFFEKIKNYCNIEIKESSKLILPSLKAIKYIKKVNFKDATYLRVKDFYAKGKKAPIFLVKIYYTLLAYIYFFRFFNLKKYDKFLIWNGFFLRQAVVIEIAKLFNKEVIYFESGFFGKFVIDKKGVNFLNSVPRDKEFYLNYKNEKELPNKLIPRNPKNAKKFLNAPKKTLPKKFIFVPFQVDYDTQILLFSPWIKSMEELFNILSEIAKNLKIHIIFKEHPSSKKDYPNLHKKAESLEYVDFANAYTTQELIEKSEAVITINSSVGVEALLFNKKVITLGNAFYNIEEIVKHAKNKKELIEILKSLDTWEIDKNLIQNFLKYLYYEYLVDIENPDEVKRKIDCK</sequence>
<dbReference type="Gene3D" id="3.40.50.12580">
    <property type="match status" value="1"/>
</dbReference>
<keyword evidence="3" id="KW-0812">Transmembrane</keyword>
<feature type="transmembrane region" description="Helical" evidence="3">
    <location>
        <begin position="345"/>
        <end position="362"/>
    </location>
</feature>
<dbReference type="InterPro" id="IPR056442">
    <property type="entry name" value="GINT1_N"/>
</dbReference>
<protein>
    <submittedName>
        <fullName evidence="5">Capsule polysaccharide biosynthesis</fullName>
    </submittedName>
</protein>
<evidence type="ECO:0000313" key="5">
    <source>
        <dbReference type="EMBL" id="EDM23553.1"/>
    </source>
</evidence>
<dbReference type="InterPro" id="IPR023296">
    <property type="entry name" value="Glyco_hydro_beta-prop_sf"/>
</dbReference>
<dbReference type="GO" id="GO:0015774">
    <property type="term" value="P:polysaccharide transport"/>
    <property type="evidence" value="ECO:0007669"/>
    <property type="project" value="InterPro"/>
</dbReference>
<accession>A0AAI9F288</accession>
<evidence type="ECO:0000256" key="1">
    <source>
        <dbReference type="ARBA" id="ARBA00022651"/>
    </source>
</evidence>
<dbReference type="CDD" id="cd16438">
    <property type="entry name" value="beta_Kdo_transferase_KpsS_like"/>
    <property type="match status" value="1"/>
</dbReference>
<keyword evidence="3" id="KW-0472">Membrane</keyword>
<dbReference type="Pfam" id="PF05159">
    <property type="entry name" value="Capsule_synth"/>
    <property type="match status" value="1"/>
</dbReference>
<name>A0AAI9F288_9BACT</name>
<keyword evidence="2" id="KW-0119">Carbohydrate metabolism</keyword>
<evidence type="ECO:0000256" key="2">
    <source>
        <dbReference type="ARBA" id="ARBA00023277"/>
    </source>
</evidence>
<evidence type="ECO:0000256" key="3">
    <source>
        <dbReference type="SAM" id="Phobius"/>
    </source>
</evidence>
<evidence type="ECO:0000259" key="4">
    <source>
        <dbReference type="Pfam" id="PF24793"/>
    </source>
</evidence>
<organism evidence="5 6">
    <name type="scientific">Caminibacter mediatlanticus TB-2</name>
    <dbReference type="NCBI Taxonomy" id="391592"/>
    <lineage>
        <taxon>Bacteria</taxon>
        <taxon>Pseudomonadati</taxon>
        <taxon>Campylobacterota</taxon>
        <taxon>Epsilonproteobacteria</taxon>
        <taxon>Nautiliales</taxon>
        <taxon>Nautiliaceae</taxon>
        <taxon>Caminibacter</taxon>
    </lineage>
</organism>
<dbReference type="GO" id="GO:0000271">
    <property type="term" value="P:polysaccharide biosynthetic process"/>
    <property type="evidence" value="ECO:0007669"/>
    <property type="project" value="InterPro"/>
</dbReference>
<dbReference type="EMBL" id="ABCJ01000004">
    <property type="protein sequence ID" value="EDM23553.1"/>
    <property type="molecule type" value="Genomic_DNA"/>
</dbReference>
<keyword evidence="1" id="KW-0858">Xylan degradation</keyword>
<dbReference type="InterPro" id="IPR043148">
    <property type="entry name" value="TagF_C"/>
</dbReference>
<dbReference type="AlphaFoldDB" id="A0AAI9F288"/>
<dbReference type="Proteomes" id="UP000003288">
    <property type="component" value="Unassembled WGS sequence"/>
</dbReference>
<dbReference type="PANTHER" id="PTHR43772:SF2">
    <property type="entry name" value="PUTATIVE (AFU_ORTHOLOGUE AFUA_2G04480)-RELATED"/>
    <property type="match status" value="1"/>
</dbReference>
<dbReference type="Gene3D" id="2.115.10.20">
    <property type="entry name" value="Glycosyl hydrolase domain, family 43"/>
    <property type="match status" value="1"/>
</dbReference>
<evidence type="ECO:0000313" key="6">
    <source>
        <dbReference type="Proteomes" id="UP000003288"/>
    </source>
</evidence>
<dbReference type="PANTHER" id="PTHR43772">
    <property type="entry name" value="ENDO-1,4-BETA-XYLANASE"/>
    <property type="match status" value="1"/>
</dbReference>
<dbReference type="RefSeq" id="WP_007474430.1">
    <property type="nucleotide sequence ID" value="NZ_ABCJ01000004.1"/>
</dbReference>
<comment type="caution">
    <text evidence="5">The sequence shown here is derived from an EMBL/GenBank/DDBJ whole genome shotgun (WGS) entry which is preliminary data.</text>
</comment>
<keyword evidence="3" id="KW-1133">Transmembrane helix</keyword>
<dbReference type="GO" id="GO:0045493">
    <property type="term" value="P:xylan catabolic process"/>
    <property type="evidence" value="ECO:0007669"/>
    <property type="project" value="UniProtKB-KW"/>
</dbReference>
<reference evidence="5 6" key="1">
    <citation type="journal article" date="2011" name="Stand. Genomic Sci.">
        <title>Draft genome sequence of Caminibacter mediatlanticus strain TB-2, an epsilonproteobacterium isolated from a deep-sea hydrothermal vent.</title>
        <authorList>
            <person name="Giovannelli D."/>
            <person name="Ferriera S."/>
            <person name="Johnson J."/>
            <person name="Kravitz S."/>
            <person name="Perez-Rodriguez I."/>
            <person name="Ricci J."/>
            <person name="O'Brien C."/>
            <person name="Voordeckers J.W."/>
            <person name="Bini E."/>
            <person name="Vetriani C."/>
        </authorList>
    </citation>
    <scope>NUCLEOTIDE SEQUENCE [LARGE SCALE GENOMIC DNA]</scope>
    <source>
        <strain evidence="5 6">TB-2</strain>
    </source>
</reference>
<dbReference type="Pfam" id="PF24793">
    <property type="entry name" value="GINT1_N"/>
    <property type="match status" value="1"/>
</dbReference>
<dbReference type="SUPFAM" id="SSF53756">
    <property type="entry name" value="UDP-Glycosyltransferase/glycogen phosphorylase"/>
    <property type="match status" value="1"/>
</dbReference>
<dbReference type="InterPro" id="IPR007833">
    <property type="entry name" value="Capsule_polysaccharide_synth"/>
</dbReference>
<keyword evidence="1" id="KW-0624">Polysaccharide degradation</keyword>
<gene>
    <name evidence="5" type="ORF">CMTB2_04692</name>
</gene>
<dbReference type="SUPFAM" id="SSF75005">
    <property type="entry name" value="Arabinanase/levansucrase/invertase"/>
    <property type="match status" value="1"/>
</dbReference>
<dbReference type="InterPro" id="IPR052176">
    <property type="entry name" value="Glycosyl_Hydrlase_43_Enz"/>
</dbReference>